<proteinExistence type="predicted"/>
<feature type="non-terminal residue" evidence="2">
    <location>
        <position position="365"/>
    </location>
</feature>
<reference evidence="2" key="1">
    <citation type="submission" date="2023-06" db="EMBL/GenBank/DDBJ databases">
        <title>Genome-scale phylogeny and comparative genomics of the fungal order Sordariales.</title>
        <authorList>
            <consortium name="Lawrence Berkeley National Laboratory"/>
            <person name="Hensen N."/>
            <person name="Bonometti L."/>
            <person name="Westerberg I."/>
            <person name="Brannstrom I.O."/>
            <person name="Guillou S."/>
            <person name="Cros-Aarteil S."/>
            <person name="Calhoun S."/>
            <person name="Haridas S."/>
            <person name="Kuo A."/>
            <person name="Mondo S."/>
            <person name="Pangilinan J."/>
            <person name="Riley R."/>
            <person name="Labutti K."/>
            <person name="Andreopoulos B."/>
            <person name="Lipzen A."/>
            <person name="Chen C."/>
            <person name="Yanf M."/>
            <person name="Daum C."/>
            <person name="Ng V."/>
            <person name="Clum A."/>
            <person name="Steindorff A."/>
            <person name="Ohm R."/>
            <person name="Martin F."/>
            <person name="Silar P."/>
            <person name="Natvig D."/>
            <person name="Lalanne C."/>
            <person name="Gautier V."/>
            <person name="Ament-Velasquez S.L."/>
            <person name="Kruys A."/>
            <person name="Hutchinson M.I."/>
            <person name="Powell A.J."/>
            <person name="Barry K."/>
            <person name="Miller A.N."/>
            <person name="Grigoriev I.V."/>
            <person name="Debuchy R."/>
            <person name="Gladieux P."/>
            <person name="Thoren M.H."/>
            <person name="Johannesson H."/>
        </authorList>
    </citation>
    <scope>NUCLEOTIDE SEQUENCE</scope>
    <source>
        <strain evidence="2">SMH2532-1</strain>
    </source>
</reference>
<dbReference type="Pfam" id="PF06985">
    <property type="entry name" value="HET"/>
    <property type="match status" value="1"/>
</dbReference>
<name>A0AA40D2I7_9PEZI</name>
<evidence type="ECO:0000313" key="3">
    <source>
        <dbReference type="Proteomes" id="UP001174936"/>
    </source>
</evidence>
<dbReference type="Proteomes" id="UP001174936">
    <property type="component" value="Unassembled WGS sequence"/>
</dbReference>
<organism evidence="2 3">
    <name type="scientific">Cercophora newfieldiana</name>
    <dbReference type="NCBI Taxonomy" id="92897"/>
    <lineage>
        <taxon>Eukaryota</taxon>
        <taxon>Fungi</taxon>
        <taxon>Dikarya</taxon>
        <taxon>Ascomycota</taxon>
        <taxon>Pezizomycotina</taxon>
        <taxon>Sordariomycetes</taxon>
        <taxon>Sordariomycetidae</taxon>
        <taxon>Sordariales</taxon>
        <taxon>Lasiosphaeriaceae</taxon>
        <taxon>Cercophora</taxon>
    </lineage>
</organism>
<feature type="domain" description="Heterokaryon incompatibility" evidence="1">
    <location>
        <begin position="50"/>
        <end position="200"/>
    </location>
</feature>
<dbReference type="EMBL" id="JAULSV010000001">
    <property type="protein sequence ID" value="KAK0657874.1"/>
    <property type="molecule type" value="Genomic_DNA"/>
</dbReference>
<dbReference type="PANTHER" id="PTHR33112">
    <property type="entry name" value="DOMAIN PROTEIN, PUTATIVE-RELATED"/>
    <property type="match status" value="1"/>
</dbReference>
<gene>
    <name evidence="2" type="ORF">B0T16DRAFT_308883</name>
</gene>
<evidence type="ECO:0000259" key="1">
    <source>
        <dbReference type="Pfam" id="PF06985"/>
    </source>
</evidence>
<dbReference type="PANTHER" id="PTHR33112:SF10">
    <property type="entry name" value="TOL"/>
    <property type="match status" value="1"/>
</dbReference>
<protein>
    <submittedName>
        <fullName evidence="2">Heterokaryon incompatibility protein-domain-containing protein</fullName>
    </submittedName>
</protein>
<comment type="caution">
    <text evidence="2">The sequence shown here is derived from an EMBL/GenBank/DDBJ whole genome shotgun (WGS) entry which is preliminary data.</text>
</comment>
<dbReference type="AlphaFoldDB" id="A0AA40D2I7"/>
<evidence type="ECO:0000313" key="2">
    <source>
        <dbReference type="EMBL" id="KAK0657874.1"/>
    </source>
</evidence>
<accession>A0AA40D2I7</accession>
<keyword evidence="3" id="KW-1185">Reference proteome</keyword>
<dbReference type="InterPro" id="IPR010730">
    <property type="entry name" value="HET"/>
</dbReference>
<feature type="non-terminal residue" evidence="2">
    <location>
        <position position="1"/>
    </location>
</feature>
<sequence>LSSCLGSHRLCNLSRSTSFTPTRLIEVDGRSQSSVRLVELRSQEGEPGGYATLSHCWGGVQVVRLMTANRESFSRSIPTASLPLTFQHAVAVVRVLGIKYLWIDSLCIVQDSVADWEVESSLMAKVYGHAVVNIAATSSPTSAGGLFFDRDPDTVQPFAVYSPGHEALKLQAGWYAWKDDGRWGRLGREPLNQRAWVLQERLLSTRTAHFTASEIMWQCLEDLSSETVPEQFDNGRLSVPVMQIGDYTDIKIAIAKARCDGLTAQLKDEMLNKWLRALSHYSTCGLSVDSDKLIAIDGMVHQLAALTGDECLAGLWRSQLPACLLWSVGRDVSDDSVIRKTTAEEVREWKPRRWRAPSWSWASHN</sequence>